<reference evidence="1 3" key="1">
    <citation type="submission" date="2018-09" db="EMBL/GenBank/DDBJ databases">
        <title>Murine metabolic-syndrome-specific gut microbial biobank.</title>
        <authorList>
            <person name="Liu C."/>
        </authorList>
    </citation>
    <scope>NUCLEOTIDE SEQUENCE [LARGE SCALE GENOMIC DNA]</scope>
    <source>
        <strain evidence="1 3">8-P5</strain>
    </source>
</reference>
<dbReference type="Pfam" id="PF06293">
    <property type="entry name" value="Kdo"/>
    <property type="match status" value="1"/>
</dbReference>
<keyword evidence="1" id="KW-0808">Transferase</keyword>
<dbReference type="RefSeq" id="WP_121736881.1">
    <property type="nucleotide sequence ID" value="NZ_QXXG01000034.1"/>
</dbReference>
<reference evidence="2 4" key="2">
    <citation type="submission" date="2019-04" db="EMBL/GenBank/DDBJ databases">
        <title>Microbes associate with the intestines of laboratory mice.</title>
        <authorList>
            <person name="Navarre W."/>
            <person name="Wong E."/>
            <person name="Huang K."/>
            <person name="Tropini C."/>
            <person name="Ng K."/>
            <person name="Yu B."/>
        </authorList>
    </citation>
    <scope>NUCLEOTIDE SEQUENCE [LARGE SCALE GENOMIC DNA]</scope>
    <source>
        <strain evidence="2 4">NM39_I3</strain>
    </source>
</reference>
<evidence type="ECO:0000313" key="4">
    <source>
        <dbReference type="Proteomes" id="UP000310032"/>
    </source>
</evidence>
<dbReference type="Proteomes" id="UP000278164">
    <property type="component" value="Unassembled WGS sequence"/>
</dbReference>
<dbReference type="Gene3D" id="1.10.510.10">
    <property type="entry name" value="Transferase(Phosphotransferase) domain 1"/>
    <property type="match status" value="1"/>
</dbReference>
<evidence type="ECO:0000313" key="1">
    <source>
        <dbReference type="EMBL" id="RLT72616.1"/>
    </source>
</evidence>
<dbReference type="InterPro" id="IPR011009">
    <property type="entry name" value="Kinase-like_dom_sf"/>
</dbReference>
<dbReference type="GO" id="GO:0004672">
    <property type="term" value="F:protein kinase activity"/>
    <property type="evidence" value="ECO:0007669"/>
    <property type="project" value="InterPro"/>
</dbReference>
<name>A0A3L7ZLC9_PARDI</name>
<dbReference type="Proteomes" id="UP000310032">
    <property type="component" value="Unassembled WGS sequence"/>
</dbReference>
<dbReference type="EMBL" id="RAYI01000032">
    <property type="protein sequence ID" value="RLT72616.1"/>
    <property type="molecule type" value="Genomic_DNA"/>
</dbReference>
<evidence type="ECO:0000313" key="2">
    <source>
        <dbReference type="EMBL" id="TGY60914.1"/>
    </source>
</evidence>
<accession>A0A3L7ZLC9</accession>
<comment type="caution">
    <text evidence="1">The sequence shown here is derived from an EMBL/GenBank/DDBJ whole genome shotgun (WGS) entry which is preliminary data.</text>
</comment>
<keyword evidence="1" id="KW-0418">Kinase</keyword>
<dbReference type="EMBL" id="SRYM01000009">
    <property type="protein sequence ID" value="TGY60914.1"/>
    <property type="molecule type" value="Genomic_DNA"/>
</dbReference>
<evidence type="ECO:0000313" key="3">
    <source>
        <dbReference type="Proteomes" id="UP000278164"/>
    </source>
</evidence>
<dbReference type="InterPro" id="IPR008266">
    <property type="entry name" value="Tyr_kinase_AS"/>
</dbReference>
<dbReference type="OrthoDB" id="9773772at2"/>
<dbReference type="SUPFAM" id="SSF56112">
    <property type="entry name" value="Protein kinase-like (PK-like)"/>
    <property type="match status" value="1"/>
</dbReference>
<gene>
    <name evidence="1" type="ORF">D7V78_14975</name>
    <name evidence="2" type="ORF">E5342_04815</name>
</gene>
<sequence length="236" mass="28076">MKYVINPKYRFLEEFIYSVPENFTFTGELIYSGRNILKLYEVQGCRLVVKSFKVPHIINRFVYMNMRRSKARRSFEYANYLLEQGIYTPEPVAFIEDCSGLGLNHSFYVSLECPFKRNLREFWYVPEIGDRMPILESFARYTADMHEKGILHKDYSSGNVLFEVKNDRPSFALVDINRMKFGKIGEEEGYKNFDRLWLPDETYKVIAYNYALARGFNPQYAIERICYFKDKRMSNS</sequence>
<dbReference type="PROSITE" id="PS00109">
    <property type="entry name" value="PROTEIN_KINASE_TYR"/>
    <property type="match status" value="1"/>
</dbReference>
<organism evidence="1 3">
    <name type="scientific">Parabacteroides distasonis</name>
    <dbReference type="NCBI Taxonomy" id="823"/>
    <lineage>
        <taxon>Bacteria</taxon>
        <taxon>Pseudomonadati</taxon>
        <taxon>Bacteroidota</taxon>
        <taxon>Bacteroidia</taxon>
        <taxon>Bacteroidales</taxon>
        <taxon>Tannerellaceae</taxon>
        <taxon>Parabacteroides</taxon>
    </lineage>
</organism>
<protein>
    <submittedName>
        <fullName evidence="1">Tyrosine protein kinase</fullName>
    </submittedName>
</protein>
<proteinExistence type="predicted"/>
<dbReference type="AlphaFoldDB" id="A0A3L7ZLC9"/>